<keyword evidence="6 7" id="KW-0456">Lyase</keyword>
<evidence type="ECO:0000313" key="11">
    <source>
        <dbReference type="EMBL" id="PTM58509.1"/>
    </source>
</evidence>
<dbReference type="GO" id="GO:0003855">
    <property type="term" value="F:3-dehydroquinate dehydratase activity"/>
    <property type="evidence" value="ECO:0007669"/>
    <property type="project" value="UniProtKB-UniRule"/>
</dbReference>
<dbReference type="HAMAP" id="MF_00169">
    <property type="entry name" value="AroQ"/>
    <property type="match status" value="1"/>
</dbReference>
<dbReference type="InterPro" id="IPR018509">
    <property type="entry name" value="DHquinase_II_CS"/>
</dbReference>
<feature type="binding site" evidence="7 9">
    <location>
        <position position="74"/>
    </location>
    <ligand>
        <name>substrate</name>
    </ligand>
</feature>
<dbReference type="SUPFAM" id="SSF52304">
    <property type="entry name" value="Type II 3-dehydroquinate dehydratase"/>
    <property type="match status" value="1"/>
</dbReference>
<keyword evidence="12" id="KW-1185">Reference proteome</keyword>
<feature type="site" description="Transition state stabilizer" evidence="7 10">
    <location>
        <position position="18"/>
    </location>
</feature>
<feature type="binding site" evidence="7 9">
    <location>
        <begin position="101"/>
        <end position="102"/>
    </location>
    <ligand>
        <name>substrate</name>
    </ligand>
</feature>
<comment type="caution">
    <text evidence="11">The sequence shown here is derived from an EMBL/GenBank/DDBJ whole genome shotgun (WGS) entry which is preliminary data.</text>
</comment>
<dbReference type="CDD" id="cd00466">
    <property type="entry name" value="DHQase_II"/>
    <property type="match status" value="1"/>
</dbReference>
<dbReference type="EMBL" id="PZZP01000001">
    <property type="protein sequence ID" value="PTM58509.1"/>
    <property type="molecule type" value="Genomic_DNA"/>
</dbReference>
<dbReference type="UniPathway" id="UPA00053">
    <property type="reaction ID" value="UER00086"/>
</dbReference>
<sequence>MKKVLVLHGPNLNRLGRREPDVYGRETLEDVNGRIQKRAMEMGVQVDFYQSNHEGALIDCIHDAEDFYDAIIINPGALTHYSYALRDALASVSVPAIEVHISNIHQRESFRHTSVIAPVTRGQIVGLGTAGYEWALAALPTVLAWEKEE</sequence>
<keyword evidence="7" id="KW-0057">Aromatic amino acid biosynthesis</keyword>
<evidence type="ECO:0000313" key="12">
    <source>
        <dbReference type="Proteomes" id="UP000241639"/>
    </source>
</evidence>
<comment type="catalytic activity">
    <reaction evidence="1 7">
        <text>3-dehydroquinate = 3-dehydroshikimate + H2O</text>
        <dbReference type="Rhea" id="RHEA:21096"/>
        <dbReference type="ChEBI" id="CHEBI:15377"/>
        <dbReference type="ChEBI" id="CHEBI:16630"/>
        <dbReference type="ChEBI" id="CHEBI:32364"/>
        <dbReference type="EC" id="4.2.1.10"/>
    </reaction>
</comment>
<dbReference type="OrthoDB" id="9790793at2"/>
<dbReference type="GO" id="GO:0019631">
    <property type="term" value="P:quinate catabolic process"/>
    <property type="evidence" value="ECO:0007669"/>
    <property type="project" value="TreeGrafter"/>
</dbReference>
<evidence type="ECO:0000256" key="10">
    <source>
        <dbReference type="PIRSR" id="PIRSR001399-3"/>
    </source>
</evidence>
<evidence type="ECO:0000256" key="3">
    <source>
        <dbReference type="ARBA" id="ARBA00011037"/>
    </source>
</evidence>
<comment type="subunit">
    <text evidence="4 7">Homododecamer.</text>
</comment>
<organism evidence="11 12">
    <name type="scientific">Desmospora activa DSM 45169</name>
    <dbReference type="NCBI Taxonomy" id="1121389"/>
    <lineage>
        <taxon>Bacteria</taxon>
        <taxon>Bacillati</taxon>
        <taxon>Bacillota</taxon>
        <taxon>Bacilli</taxon>
        <taxon>Bacillales</taxon>
        <taxon>Thermoactinomycetaceae</taxon>
        <taxon>Desmospora</taxon>
    </lineage>
</organism>
<feature type="binding site" evidence="7 9">
    <location>
        <position position="80"/>
    </location>
    <ligand>
        <name>substrate</name>
    </ligand>
</feature>
<evidence type="ECO:0000256" key="9">
    <source>
        <dbReference type="PIRSR" id="PIRSR001399-2"/>
    </source>
</evidence>
<proteinExistence type="inferred from homology"/>
<feature type="active site" description="Proton acceptor" evidence="7 8">
    <location>
        <position position="23"/>
    </location>
</feature>
<name>A0A2T4Z9E0_9BACL</name>
<comment type="function">
    <text evidence="7">Catalyzes a trans-dehydration via an enolate intermediate.</text>
</comment>
<dbReference type="EC" id="4.2.1.10" evidence="5 7"/>
<evidence type="ECO:0000256" key="2">
    <source>
        <dbReference type="ARBA" id="ARBA00004902"/>
    </source>
</evidence>
<evidence type="ECO:0000256" key="8">
    <source>
        <dbReference type="PIRSR" id="PIRSR001399-1"/>
    </source>
</evidence>
<dbReference type="GO" id="GO:0009423">
    <property type="term" value="P:chorismate biosynthetic process"/>
    <property type="evidence" value="ECO:0007669"/>
    <property type="project" value="UniProtKB-UniRule"/>
</dbReference>
<reference evidence="11 12" key="1">
    <citation type="submission" date="2018-04" db="EMBL/GenBank/DDBJ databases">
        <title>Genomic Encyclopedia of Archaeal and Bacterial Type Strains, Phase II (KMG-II): from individual species to whole genera.</title>
        <authorList>
            <person name="Goeker M."/>
        </authorList>
    </citation>
    <scope>NUCLEOTIDE SEQUENCE [LARGE SCALE GENOMIC DNA]</scope>
    <source>
        <strain evidence="11 12">DSM 45169</strain>
    </source>
</reference>
<protein>
    <recommendedName>
        <fullName evidence="5 7">3-dehydroquinate dehydratase</fullName>
        <shortName evidence="7">3-dehydroquinase</shortName>
        <ecNumber evidence="5 7">4.2.1.10</ecNumber>
    </recommendedName>
    <alternativeName>
        <fullName evidence="7">Type II DHQase</fullName>
    </alternativeName>
</protein>
<dbReference type="NCBIfam" id="NF003807">
    <property type="entry name" value="PRK05395.1-4"/>
    <property type="match status" value="1"/>
</dbReference>
<dbReference type="PIRSF" id="PIRSF001399">
    <property type="entry name" value="DHquinase_II"/>
    <property type="match status" value="1"/>
</dbReference>
<evidence type="ECO:0000256" key="4">
    <source>
        <dbReference type="ARBA" id="ARBA00011193"/>
    </source>
</evidence>
<dbReference type="Pfam" id="PF01220">
    <property type="entry name" value="DHquinase_II"/>
    <property type="match status" value="1"/>
</dbReference>
<dbReference type="InterPro" id="IPR001874">
    <property type="entry name" value="DHquinase_II"/>
</dbReference>
<feature type="binding site" evidence="7 9">
    <location>
        <position position="111"/>
    </location>
    <ligand>
        <name>substrate</name>
    </ligand>
</feature>
<dbReference type="AlphaFoldDB" id="A0A2T4Z9E0"/>
<dbReference type="RefSeq" id="WP_107725306.1">
    <property type="nucleotide sequence ID" value="NZ_PZZP01000001.1"/>
</dbReference>
<evidence type="ECO:0000256" key="1">
    <source>
        <dbReference type="ARBA" id="ARBA00001864"/>
    </source>
</evidence>
<dbReference type="PANTHER" id="PTHR21272">
    <property type="entry name" value="CATABOLIC 3-DEHYDROQUINASE"/>
    <property type="match status" value="1"/>
</dbReference>
<dbReference type="GO" id="GO:0009073">
    <property type="term" value="P:aromatic amino acid family biosynthetic process"/>
    <property type="evidence" value="ECO:0007669"/>
    <property type="project" value="UniProtKB-KW"/>
</dbReference>
<dbReference type="Proteomes" id="UP000241639">
    <property type="component" value="Unassembled WGS sequence"/>
</dbReference>
<dbReference type="PANTHER" id="PTHR21272:SF3">
    <property type="entry name" value="CATABOLIC 3-DEHYDROQUINASE"/>
    <property type="match status" value="1"/>
</dbReference>
<comment type="pathway">
    <text evidence="2 7">Metabolic intermediate biosynthesis; chorismate biosynthesis; chorismate from D-erythrose 4-phosphate and phosphoenolpyruvate: step 3/7.</text>
</comment>
<evidence type="ECO:0000256" key="6">
    <source>
        <dbReference type="ARBA" id="ARBA00023239"/>
    </source>
</evidence>
<dbReference type="NCBIfam" id="NF003806">
    <property type="entry name" value="PRK05395.1-3"/>
    <property type="match status" value="1"/>
</dbReference>
<comment type="similarity">
    <text evidence="3 7">Belongs to the type-II 3-dehydroquinase family.</text>
</comment>
<accession>A0A2T4Z9E0</accession>
<dbReference type="InterPro" id="IPR036441">
    <property type="entry name" value="DHquinase_II_sf"/>
</dbReference>
<dbReference type="GO" id="GO:0008652">
    <property type="term" value="P:amino acid biosynthetic process"/>
    <property type="evidence" value="ECO:0007669"/>
    <property type="project" value="UniProtKB-KW"/>
</dbReference>
<dbReference type="NCBIfam" id="NF003805">
    <property type="entry name" value="PRK05395.1-2"/>
    <property type="match status" value="1"/>
</dbReference>
<feature type="active site" description="Proton donor" evidence="7 8">
    <location>
        <position position="100"/>
    </location>
</feature>
<keyword evidence="7" id="KW-0028">Amino-acid biosynthesis</keyword>
<gene>
    <name evidence="7" type="primary">aroQ</name>
    <name evidence="11" type="ORF">C8J48_1094</name>
</gene>
<dbReference type="PROSITE" id="PS01029">
    <property type="entry name" value="DEHYDROQUINASE_II"/>
    <property type="match status" value="1"/>
</dbReference>
<dbReference type="NCBIfam" id="TIGR01088">
    <property type="entry name" value="aroQ"/>
    <property type="match status" value="1"/>
</dbReference>
<evidence type="ECO:0000256" key="5">
    <source>
        <dbReference type="ARBA" id="ARBA00012060"/>
    </source>
</evidence>
<feature type="binding site" evidence="7 9">
    <location>
        <position position="87"/>
    </location>
    <ligand>
        <name>substrate</name>
    </ligand>
</feature>
<dbReference type="Gene3D" id="3.40.50.9100">
    <property type="entry name" value="Dehydroquinase, class II"/>
    <property type="match status" value="1"/>
</dbReference>
<evidence type="ECO:0000256" key="7">
    <source>
        <dbReference type="HAMAP-Rule" id="MF_00169"/>
    </source>
</evidence>